<keyword evidence="3" id="KW-1185">Reference proteome</keyword>
<dbReference type="PANTHER" id="PTHR35392">
    <property type="entry name" value="ZN(II)2CYS6 TRANSCRIPTION FACTOR (EUROFUNG)-RELATED-RELATED"/>
    <property type="match status" value="1"/>
</dbReference>
<name>A0A7C8NBS2_9PEZI</name>
<evidence type="ECO:0008006" key="4">
    <source>
        <dbReference type="Google" id="ProtNLM"/>
    </source>
</evidence>
<dbReference type="AlphaFoldDB" id="A0A7C8NBS2"/>
<feature type="compositionally biased region" description="Basic and acidic residues" evidence="1">
    <location>
        <begin position="338"/>
        <end position="347"/>
    </location>
</feature>
<dbReference type="InterPro" id="IPR052973">
    <property type="entry name" value="Fungal_sec-metab_reg_TF"/>
</dbReference>
<protein>
    <recommendedName>
        <fullName evidence="4">Zn(2)-C6 fungal-type domain-containing protein</fullName>
    </recommendedName>
</protein>
<organism evidence="2 3">
    <name type="scientific">Xylaria multiplex</name>
    <dbReference type="NCBI Taxonomy" id="323545"/>
    <lineage>
        <taxon>Eukaryota</taxon>
        <taxon>Fungi</taxon>
        <taxon>Dikarya</taxon>
        <taxon>Ascomycota</taxon>
        <taxon>Pezizomycotina</taxon>
        <taxon>Sordariomycetes</taxon>
        <taxon>Xylariomycetidae</taxon>
        <taxon>Xylariales</taxon>
        <taxon>Xylariaceae</taxon>
        <taxon>Xylaria</taxon>
    </lineage>
</organism>
<dbReference type="PANTHER" id="PTHR35392:SF3">
    <property type="entry name" value="ZN(2)-C6 FUNGAL-TYPE DOMAIN-CONTAINING PROTEIN"/>
    <property type="match status" value="1"/>
</dbReference>
<comment type="caution">
    <text evidence="2">The sequence shown here is derived from an EMBL/GenBank/DDBJ whole genome shotgun (WGS) entry which is preliminary data.</text>
</comment>
<feature type="compositionally biased region" description="Basic and acidic residues" evidence="1">
    <location>
        <begin position="1"/>
        <end position="14"/>
    </location>
</feature>
<reference evidence="2 3" key="1">
    <citation type="submission" date="2019-12" db="EMBL/GenBank/DDBJ databases">
        <title>Draft genome sequence of the ascomycete Xylaria multiplex DSM 110363.</title>
        <authorList>
            <person name="Buettner E."/>
            <person name="Kellner H."/>
        </authorList>
    </citation>
    <scope>NUCLEOTIDE SEQUENCE [LARGE SCALE GENOMIC DNA]</scope>
    <source>
        <strain evidence="2 3">DSM 110363</strain>
    </source>
</reference>
<dbReference type="Proteomes" id="UP000481858">
    <property type="component" value="Unassembled WGS sequence"/>
</dbReference>
<sequence length="801" mass="90430">MGELTTGKRVERPHPQPSTRKRRLKPKSLPPSPGHYSRLGEVHDNTDLTATATPPTQSHPLALDAVVVSNTYLLWGGPGRWSSAVSRESLTSWEQGDELATTTLGFTARDGDHFVVSSHAKLDFPVTSYESGVIGNSEYDVGDRSGAFLSNDSPAKWPAPAHSPPPLNPSFLNILSHPPVSCTDYYYHTHTRPQPPESTEPFILGSDTGFTSPGFGVTSTSFGYPLAELPETPTFPYGKPPVAGDTLESAFKLPVTHCHSGHVHHANHYVGQYDPNLFGNNEQWYEEEPLGPSLDPNTLAHLSPQSHSLLSDQLGLEGGPGLPTEASGRPLPNPHKVVLGEKNAERPRRPRGQLRPKDRQETSNTRKWKACIRCRMQKIRCIPDPGEPETGCCLCCRKVLSLETKKVIHRIPCLRWNLNEVFLFRVGGLALTKRWTGVSVENIQSCDWADERVVTIGICITTLLCDPLPLRVRRFKPNNTDIQHRYWKGEETEPPIVVTVPAYALADVDITSQEYQWFVEQNAEEAIRRFVNDTTVDCYVRWTFSVALSHGAAKAENEGFGTTKGDPVKLFRNYFRLWLASRFTIGSAYIAHGHENLEGRTQPPMYQGKQFMSRMITAQFDSIGYKHVLSQLKREVLDELWLLMQKRTDTTFFTVYLIVFMMLHEISVACQDRRRRAREQGLKTYYDLEEAAAKLKHGADIILGHWHYYKGDLDPLSMSESSIARAFGTDCREEVELLMSTCQKYAQMGESDSVPDLLIVANNKRRLEKKPRDETGWEQDPLYLVSRMFEQNWRPFQSCWP</sequence>
<accession>A0A7C8NBS2</accession>
<feature type="region of interest" description="Disordered" evidence="1">
    <location>
        <begin position="287"/>
        <end position="362"/>
    </location>
</feature>
<feature type="region of interest" description="Disordered" evidence="1">
    <location>
        <begin position="1"/>
        <end position="41"/>
    </location>
</feature>
<dbReference type="EMBL" id="WUBL01000002">
    <property type="protein sequence ID" value="KAF2973256.1"/>
    <property type="molecule type" value="Genomic_DNA"/>
</dbReference>
<evidence type="ECO:0000256" key="1">
    <source>
        <dbReference type="SAM" id="MobiDB-lite"/>
    </source>
</evidence>
<evidence type="ECO:0000313" key="2">
    <source>
        <dbReference type="EMBL" id="KAF2973256.1"/>
    </source>
</evidence>
<evidence type="ECO:0000313" key="3">
    <source>
        <dbReference type="Proteomes" id="UP000481858"/>
    </source>
</evidence>
<dbReference type="InParanoid" id="A0A7C8NBS2"/>
<gene>
    <name evidence="2" type="ORF">GQX73_g260</name>
</gene>
<proteinExistence type="predicted"/>
<dbReference type="OrthoDB" id="5362630at2759"/>